<dbReference type="InterPro" id="IPR049156">
    <property type="entry name" value="Phage_chap_TAC_15-like"/>
</dbReference>
<gene>
    <name evidence="1" type="ORF">HHL14_29515</name>
</gene>
<dbReference type="Proteomes" id="UP000583127">
    <property type="component" value="Unassembled WGS sequence"/>
</dbReference>
<protein>
    <recommendedName>
        <fullName evidence="3">Bacteriophage protein</fullName>
    </recommendedName>
</protein>
<evidence type="ECO:0000313" key="1">
    <source>
        <dbReference type="EMBL" id="NML34949.1"/>
    </source>
</evidence>
<proteinExistence type="predicted"/>
<name>A0A7Y0A1X0_9BURK</name>
<dbReference type="RefSeq" id="WP_169501134.1">
    <property type="nucleotide sequence ID" value="NZ_JABBFZ010000027.1"/>
</dbReference>
<organism evidence="1 2">
    <name type="scientific">Paraburkholderia antibiotica</name>
    <dbReference type="NCBI Taxonomy" id="2728839"/>
    <lineage>
        <taxon>Bacteria</taxon>
        <taxon>Pseudomonadati</taxon>
        <taxon>Pseudomonadota</taxon>
        <taxon>Betaproteobacteria</taxon>
        <taxon>Burkholderiales</taxon>
        <taxon>Burkholderiaceae</taxon>
        <taxon>Paraburkholderia</taxon>
    </lineage>
</organism>
<accession>A0A7Y0A1X0</accession>
<dbReference type="AlphaFoldDB" id="A0A7Y0A1X0"/>
<dbReference type="EMBL" id="JABBFZ010000027">
    <property type="protein sequence ID" value="NML34949.1"/>
    <property type="molecule type" value="Genomic_DNA"/>
</dbReference>
<dbReference type="Pfam" id="PF21822">
    <property type="entry name" value="Phage_TAC_15"/>
    <property type="match status" value="1"/>
</dbReference>
<comment type="caution">
    <text evidence="1">The sequence shown here is derived from an EMBL/GenBank/DDBJ whole genome shotgun (WGS) entry which is preliminary data.</text>
</comment>
<sequence>MSIEFEIADHRYRAEKLDAFKQLHVSRKIAPIVPKLLPMFIKFAGNADSLKDDLAGMAEAFEPLAQALAEMPDADCEYVFNACLGVVMRNQQGNWASIWSQSAKSLMFDDIDLGQMTQITVKVIWDSLGAFIRGILASPPGSQAAALNG</sequence>
<evidence type="ECO:0008006" key="3">
    <source>
        <dbReference type="Google" id="ProtNLM"/>
    </source>
</evidence>
<reference evidence="1 2" key="1">
    <citation type="submission" date="2020-04" db="EMBL/GenBank/DDBJ databases">
        <title>Paraburkholderia sp. G-4-1-8 isolated from soil.</title>
        <authorList>
            <person name="Dahal R.H."/>
        </authorList>
    </citation>
    <scope>NUCLEOTIDE SEQUENCE [LARGE SCALE GENOMIC DNA]</scope>
    <source>
        <strain evidence="1 2">G-4-1-8</strain>
    </source>
</reference>
<keyword evidence="2" id="KW-1185">Reference proteome</keyword>
<evidence type="ECO:0000313" key="2">
    <source>
        <dbReference type="Proteomes" id="UP000583127"/>
    </source>
</evidence>